<evidence type="ECO:0000259" key="3">
    <source>
        <dbReference type="PROSITE" id="PS50887"/>
    </source>
</evidence>
<evidence type="ECO:0000259" key="4">
    <source>
        <dbReference type="PROSITE" id="PS51832"/>
    </source>
</evidence>
<dbReference type="Proteomes" id="UP001276150">
    <property type="component" value="Unassembled WGS sequence"/>
</dbReference>
<dbReference type="InterPro" id="IPR043128">
    <property type="entry name" value="Rev_trsase/Diguanyl_cyclase"/>
</dbReference>
<dbReference type="InterPro" id="IPR029787">
    <property type="entry name" value="Nucleotide_cyclase"/>
</dbReference>
<name>A0ABU4DQV2_9DEIO</name>
<keyword evidence="5" id="KW-0548">Nucleotidyltransferase</keyword>
<dbReference type="InterPro" id="IPR052020">
    <property type="entry name" value="Cyclic_di-GMP/3'3'-cGAMP_PDE"/>
</dbReference>
<dbReference type="Pfam" id="PF00990">
    <property type="entry name" value="GGDEF"/>
    <property type="match status" value="1"/>
</dbReference>
<keyword evidence="2" id="KW-0812">Transmembrane</keyword>
<dbReference type="SUPFAM" id="SSF109604">
    <property type="entry name" value="HD-domain/PDEase-like"/>
    <property type="match status" value="1"/>
</dbReference>
<dbReference type="GO" id="GO:0052621">
    <property type="term" value="F:diguanylate cyclase activity"/>
    <property type="evidence" value="ECO:0007669"/>
    <property type="project" value="UniProtKB-EC"/>
</dbReference>
<keyword evidence="6" id="KW-1185">Reference proteome</keyword>
<dbReference type="InterPro" id="IPR003607">
    <property type="entry name" value="HD/PDEase_dom"/>
</dbReference>
<feature type="domain" description="HD-GYP" evidence="4">
    <location>
        <begin position="695"/>
        <end position="885"/>
    </location>
</feature>
<gene>
    <name evidence="5" type="ORF">ORD21_09475</name>
</gene>
<protein>
    <submittedName>
        <fullName evidence="5">Diguanylate cyclase</fullName>
        <ecNumber evidence="5">2.7.7.65</ecNumber>
    </submittedName>
</protein>
<dbReference type="PROSITE" id="PS51832">
    <property type="entry name" value="HD_GYP"/>
    <property type="match status" value="1"/>
</dbReference>
<dbReference type="Gene3D" id="3.30.70.270">
    <property type="match status" value="1"/>
</dbReference>
<sequence>MALGLVTALPMLLWQWASGTDQPQHLQHFQTDLMNVLVVVLAQVFQSGLRQFSSSRQRSLWWLLFAPFVGINLLWPLDQLSTQAHWVNYLAGLGMNALGFITVLSVLHARYNLLRSAQTLREQALTDPLTGLSNRRQFDLDLNGLGAGGVLVLLDIDHFKQVNDRYGHAVGDRVLQGVGHLLSSKGGCRTRAYRVGGEEFALLISLGSEAQARAEVEAVLGRIAAEGLLLAGTPPVEGLEGMENASITLSAGLAQRQQGALPKELYRRADQALYLAKTNGRNRLVSSSSLGGPEFQAQQQALAATPPAQKPADNLKPRFMLWQALRGTLDLLSQRRSVTQDDWAELLRLAIACVDGAEAGSLHILEGRSFRVCAVAGVDPTALNLRLSQTTARRWYAQEEGWREGRARVLTRPQFPAVWQSVDALSPGTEFPPMLNAHRRHLRANLCQPVVLGGRVVGHLNLESYSDEAAFGEGSSEVAGMFAQQLAALLQMQRHWHELDLLADLNMRVYNDEARLPHPTPEFSSVFGSDHSPQQEAAQDTEHRDEQDGPPHDHHLQAHLTETALDLLGARQAVLLRYIPEHDSLEAQASAGPPHNLGAIYFGRGQGGRSWQALDTGQVVCVDDARSDQHIYRHGEMRHDAMMLVPLLNAHKTLGVLVLVREASRPFLTADIHLGMMLAGIGTRLLERHAHLSDLHLSLEAALTTLGMALEVRNFETQGHTHRVQRHALTFGRALGLCEEQLTDLRHGAALHDIGKLAIPDAVLLKPARLDAEERRIVETHASIGAQLATRIPHLNAEAVALIRSHHERWDGHGYPEHLVGEEIPLLARLFNLCDVHDALICARPYKAPIAPEQAIDIIGQGRGTQFDPHLTDLFVKLWKAGEFR</sequence>
<evidence type="ECO:0000256" key="2">
    <source>
        <dbReference type="SAM" id="Phobius"/>
    </source>
</evidence>
<dbReference type="InterPro" id="IPR000160">
    <property type="entry name" value="GGDEF_dom"/>
</dbReference>
<dbReference type="Gene3D" id="3.30.450.40">
    <property type="match status" value="2"/>
</dbReference>
<evidence type="ECO:0000313" key="6">
    <source>
        <dbReference type="Proteomes" id="UP001276150"/>
    </source>
</evidence>
<dbReference type="Gene3D" id="1.10.3210.10">
    <property type="entry name" value="Hypothetical protein af1432"/>
    <property type="match status" value="1"/>
</dbReference>
<dbReference type="PROSITE" id="PS50887">
    <property type="entry name" value="GGDEF"/>
    <property type="match status" value="1"/>
</dbReference>
<dbReference type="Pfam" id="PF01590">
    <property type="entry name" value="GAF"/>
    <property type="match status" value="1"/>
</dbReference>
<dbReference type="InterPro" id="IPR037522">
    <property type="entry name" value="HD_GYP_dom"/>
</dbReference>
<dbReference type="SUPFAM" id="SSF55073">
    <property type="entry name" value="Nucleotide cyclase"/>
    <property type="match status" value="1"/>
</dbReference>
<dbReference type="RefSeq" id="WP_317640142.1">
    <property type="nucleotide sequence ID" value="NZ_JAPMIV010000014.1"/>
</dbReference>
<feature type="compositionally biased region" description="Basic and acidic residues" evidence="1">
    <location>
        <begin position="540"/>
        <end position="555"/>
    </location>
</feature>
<dbReference type="EC" id="2.7.7.65" evidence="5"/>
<feature type="transmembrane region" description="Helical" evidence="2">
    <location>
        <begin position="60"/>
        <end position="77"/>
    </location>
</feature>
<dbReference type="InterPro" id="IPR003018">
    <property type="entry name" value="GAF"/>
</dbReference>
<dbReference type="SUPFAM" id="SSF55781">
    <property type="entry name" value="GAF domain-like"/>
    <property type="match status" value="2"/>
</dbReference>
<evidence type="ECO:0000256" key="1">
    <source>
        <dbReference type="SAM" id="MobiDB-lite"/>
    </source>
</evidence>
<dbReference type="Pfam" id="PF13487">
    <property type="entry name" value="HD_5"/>
    <property type="match status" value="1"/>
</dbReference>
<comment type="caution">
    <text evidence="5">The sequence shown here is derived from an EMBL/GenBank/DDBJ whole genome shotgun (WGS) entry which is preliminary data.</text>
</comment>
<accession>A0ABU4DQV2</accession>
<feature type="transmembrane region" description="Helical" evidence="2">
    <location>
        <begin position="89"/>
        <end position="111"/>
    </location>
</feature>
<evidence type="ECO:0000313" key="5">
    <source>
        <dbReference type="EMBL" id="MDV6374816.1"/>
    </source>
</evidence>
<keyword evidence="2" id="KW-1133">Transmembrane helix</keyword>
<dbReference type="NCBIfam" id="TIGR00254">
    <property type="entry name" value="GGDEF"/>
    <property type="match status" value="1"/>
</dbReference>
<reference evidence="5 6" key="1">
    <citation type="submission" date="2022-11" db="EMBL/GenBank/DDBJ databases">
        <title>Deinococcus ZS9-10, Low Temperature and Draught-tolerating, UV-resistant Bacteria from Continental Antarctica.</title>
        <authorList>
            <person name="Cheng L."/>
        </authorList>
    </citation>
    <scope>NUCLEOTIDE SEQUENCE [LARGE SCALE GENOMIC DNA]</scope>
    <source>
        <strain evidence="5 6">ZS9-10</strain>
    </source>
</reference>
<feature type="compositionally biased region" description="Polar residues" evidence="1">
    <location>
        <begin position="522"/>
        <end position="538"/>
    </location>
</feature>
<feature type="region of interest" description="Disordered" evidence="1">
    <location>
        <begin position="519"/>
        <end position="555"/>
    </location>
</feature>
<feature type="domain" description="GGDEF" evidence="3">
    <location>
        <begin position="147"/>
        <end position="289"/>
    </location>
</feature>
<keyword evidence="5" id="KW-0808">Transferase</keyword>
<dbReference type="EMBL" id="JAPMIV010000014">
    <property type="protein sequence ID" value="MDV6374816.1"/>
    <property type="molecule type" value="Genomic_DNA"/>
</dbReference>
<dbReference type="InterPro" id="IPR029016">
    <property type="entry name" value="GAF-like_dom_sf"/>
</dbReference>
<dbReference type="SMART" id="SM00267">
    <property type="entry name" value="GGDEF"/>
    <property type="match status" value="1"/>
</dbReference>
<dbReference type="PANTHER" id="PTHR45228">
    <property type="entry name" value="CYCLIC DI-GMP PHOSPHODIESTERASE TM_0186-RELATED"/>
    <property type="match status" value="1"/>
</dbReference>
<dbReference type="SMART" id="SM00065">
    <property type="entry name" value="GAF"/>
    <property type="match status" value="2"/>
</dbReference>
<dbReference type="CDD" id="cd00077">
    <property type="entry name" value="HDc"/>
    <property type="match status" value="1"/>
</dbReference>
<organism evidence="5 6">
    <name type="scientific">Deinococcus arenicola</name>
    <dbReference type="NCBI Taxonomy" id="2994950"/>
    <lineage>
        <taxon>Bacteria</taxon>
        <taxon>Thermotogati</taxon>
        <taxon>Deinococcota</taxon>
        <taxon>Deinococci</taxon>
        <taxon>Deinococcales</taxon>
        <taxon>Deinococcaceae</taxon>
        <taxon>Deinococcus</taxon>
    </lineage>
</organism>
<keyword evidence="2" id="KW-0472">Membrane</keyword>
<dbReference type="CDD" id="cd01949">
    <property type="entry name" value="GGDEF"/>
    <property type="match status" value="1"/>
</dbReference>
<proteinExistence type="predicted"/>